<dbReference type="OrthoDB" id="5279008at2759"/>
<keyword evidence="1" id="KW-1133">Transmembrane helix</keyword>
<gene>
    <name evidence="2" type="ORF">BO88DRAFT_427282</name>
</gene>
<evidence type="ECO:0000313" key="2">
    <source>
        <dbReference type="EMBL" id="PYH67097.1"/>
    </source>
</evidence>
<feature type="transmembrane region" description="Helical" evidence="1">
    <location>
        <begin position="152"/>
        <end position="176"/>
    </location>
</feature>
<feature type="transmembrane region" description="Helical" evidence="1">
    <location>
        <begin position="115"/>
        <end position="132"/>
    </location>
</feature>
<dbReference type="AlphaFoldDB" id="A0A319B2Z1"/>
<dbReference type="EMBL" id="KZ821631">
    <property type="protein sequence ID" value="PYH67097.1"/>
    <property type="molecule type" value="Genomic_DNA"/>
</dbReference>
<evidence type="ECO:0000313" key="3">
    <source>
        <dbReference type="Proteomes" id="UP000248405"/>
    </source>
</evidence>
<keyword evidence="1" id="KW-0812">Transmembrane</keyword>
<keyword evidence="1" id="KW-0472">Membrane</keyword>
<name>A0A319B2Z1_ASPVC</name>
<dbReference type="RefSeq" id="XP_025560891.1">
    <property type="nucleotide sequence ID" value="XM_025708991.1"/>
</dbReference>
<accession>A0A319B2Z1</accession>
<protein>
    <submittedName>
        <fullName evidence="2">Uncharacterized protein</fullName>
    </submittedName>
</protein>
<evidence type="ECO:0000256" key="1">
    <source>
        <dbReference type="SAM" id="Phobius"/>
    </source>
</evidence>
<dbReference type="GeneID" id="37213583"/>
<dbReference type="Proteomes" id="UP000248405">
    <property type="component" value="Unassembled WGS sequence"/>
</dbReference>
<keyword evidence="3" id="KW-1185">Reference proteome</keyword>
<proteinExistence type="predicted"/>
<reference evidence="2" key="1">
    <citation type="submission" date="2016-12" db="EMBL/GenBank/DDBJ databases">
        <title>The genomes of Aspergillus section Nigri reveals drivers in fungal speciation.</title>
        <authorList>
            <consortium name="DOE Joint Genome Institute"/>
            <person name="Vesth T.C."/>
            <person name="Nybo J."/>
            <person name="Theobald S."/>
            <person name="Brandl J."/>
            <person name="Frisvad J.C."/>
            <person name="Nielsen K.F."/>
            <person name="Lyhne E.K."/>
            <person name="Kogle M.E."/>
            <person name="Kuo A."/>
            <person name="Riley R."/>
            <person name="Clum A."/>
            <person name="Nolan M."/>
            <person name="Lipzen A."/>
            <person name="Salamov A."/>
            <person name="Henrissat B."/>
            <person name="Wiebenga A."/>
            <person name="De Vries R.P."/>
            <person name="Grigoriev I.V."/>
            <person name="Mortensen U.H."/>
            <person name="Andersen M.R."/>
            <person name="Baker S.E."/>
        </authorList>
    </citation>
    <scope>NUCLEOTIDE SEQUENCE [LARGE SCALE GENOMIC DNA]</scope>
    <source>
        <strain evidence="2">CBS 113365</strain>
    </source>
</reference>
<sequence length="312" mass="36226">MIIRKLENSYFLNFRLANRTTHPAYNNILYIRVIYPDYLTVHHLANPQNKEAADHLAALDYDIVCLIQALSKATNCRIIFIKNNINYYSWRTHSLKKLTSIKLNFILNSSESWKFFIYIIYIIFTTVTAGYVPLQRFEFHIGLSRILVDPGILQLLDLCLIMSPITLILIILHITVGLPEREMLHLGFDFYIQTGDLKALSEGICLKNLRVLEINMVSNIENYLARLLLIHKITLHDVYLELIKLLTLESWKLLLKTIQDELCLDHLEITDCEASDRIIIFSGKQLWDSISIQGGKETLNNLIRILILEKII</sequence>
<organism evidence="2 3">
    <name type="scientific">Aspergillus vadensis (strain CBS 113365 / IMI 142717 / IBT 24658)</name>
    <dbReference type="NCBI Taxonomy" id="1448311"/>
    <lineage>
        <taxon>Eukaryota</taxon>
        <taxon>Fungi</taxon>
        <taxon>Dikarya</taxon>
        <taxon>Ascomycota</taxon>
        <taxon>Pezizomycotina</taxon>
        <taxon>Eurotiomycetes</taxon>
        <taxon>Eurotiomycetidae</taxon>
        <taxon>Eurotiales</taxon>
        <taxon>Aspergillaceae</taxon>
        <taxon>Aspergillus</taxon>
        <taxon>Aspergillus subgen. Circumdati</taxon>
    </lineage>
</organism>